<dbReference type="EMBL" id="CAJOBI010316676">
    <property type="protein sequence ID" value="CAF5178152.1"/>
    <property type="molecule type" value="Genomic_DNA"/>
</dbReference>
<evidence type="ECO:0000256" key="1">
    <source>
        <dbReference type="SAM" id="MobiDB-lite"/>
    </source>
</evidence>
<dbReference type="Proteomes" id="UP000676336">
    <property type="component" value="Unassembled WGS sequence"/>
</dbReference>
<name>A0A8S3H937_9BILA</name>
<sequence length="58" mass="6748">EFRIPFREIICCRCKGLNEKVRRQEYLENTYGENQLQLPMPANMAPPKRNNGNPKAAV</sequence>
<protein>
    <submittedName>
        <fullName evidence="2">Uncharacterized protein</fullName>
    </submittedName>
</protein>
<organism evidence="2 3">
    <name type="scientific">Rotaria magnacalcarata</name>
    <dbReference type="NCBI Taxonomy" id="392030"/>
    <lineage>
        <taxon>Eukaryota</taxon>
        <taxon>Metazoa</taxon>
        <taxon>Spiralia</taxon>
        <taxon>Gnathifera</taxon>
        <taxon>Rotifera</taxon>
        <taxon>Eurotatoria</taxon>
        <taxon>Bdelloidea</taxon>
        <taxon>Philodinida</taxon>
        <taxon>Philodinidae</taxon>
        <taxon>Rotaria</taxon>
    </lineage>
</organism>
<evidence type="ECO:0000313" key="3">
    <source>
        <dbReference type="Proteomes" id="UP000676336"/>
    </source>
</evidence>
<feature type="non-terminal residue" evidence="2">
    <location>
        <position position="1"/>
    </location>
</feature>
<evidence type="ECO:0000313" key="2">
    <source>
        <dbReference type="EMBL" id="CAF5178152.1"/>
    </source>
</evidence>
<comment type="caution">
    <text evidence="2">The sequence shown here is derived from an EMBL/GenBank/DDBJ whole genome shotgun (WGS) entry which is preliminary data.</text>
</comment>
<reference evidence="2" key="1">
    <citation type="submission" date="2021-02" db="EMBL/GenBank/DDBJ databases">
        <authorList>
            <person name="Nowell W R."/>
        </authorList>
    </citation>
    <scope>NUCLEOTIDE SEQUENCE</scope>
</reference>
<gene>
    <name evidence="2" type="ORF">SMN809_LOCUS68089</name>
</gene>
<feature type="region of interest" description="Disordered" evidence="1">
    <location>
        <begin position="37"/>
        <end position="58"/>
    </location>
</feature>
<proteinExistence type="predicted"/>
<accession>A0A8S3H937</accession>
<dbReference type="AlphaFoldDB" id="A0A8S3H937"/>